<dbReference type="SUPFAM" id="SSF53300">
    <property type="entry name" value="vWA-like"/>
    <property type="match status" value="1"/>
</dbReference>
<dbReference type="InterPro" id="IPR002035">
    <property type="entry name" value="VWF_A"/>
</dbReference>
<organism evidence="4 5">
    <name type="scientific">Candidatus Polarisedimenticola svalbardensis</name>
    <dbReference type="NCBI Taxonomy" id="2886004"/>
    <lineage>
        <taxon>Bacteria</taxon>
        <taxon>Pseudomonadati</taxon>
        <taxon>Acidobacteriota</taxon>
        <taxon>Candidatus Polarisedimenticolia</taxon>
        <taxon>Candidatus Polarisedimenticolales</taxon>
        <taxon>Candidatus Polarisedimenticolaceae</taxon>
        <taxon>Candidatus Polarisedimenticola</taxon>
    </lineage>
</organism>
<dbReference type="PROSITE" id="PS50234">
    <property type="entry name" value="VWFA"/>
    <property type="match status" value="1"/>
</dbReference>
<reference evidence="4 5" key="1">
    <citation type="submission" date="2020-08" db="EMBL/GenBank/DDBJ databases">
        <title>Acidobacteriota in marine sediments use diverse sulfur dissimilation pathways.</title>
        <authorList>
            <person name="Wasmund K."/>
        </authorList>
    </citation>
    <scope>NUCLEOTIDE SEQUENCE [LARGE SCALE GENOMIC DNA]</scope>
    <source>
        <strain evidence="4">MAG AM4</strain>
    </source>
</reference>
<dbReference type="Pfam" id="PF08487">
    <property type="entry name" value="VIT"/>
    <property type="match status" value="1"/>
</dbReference>
<keyword evidence="1" id="KW-0472">Membrane</keyword>
<evidence type="ECO:0000259" key="3">
    <source>
        <dbReference type="PROSITE" id="PS51468"/>
    </source>
</evidence>
<proteinExistence type="predicted"/>
<accession>A0A8J6Y294</accession>
<dbReference type="AlphaFoldDB" id="A0A8J6Y294"/>
<protein>
    <submittedName>
        <fullName evidence="4">VWA domain-containing protein</fullName>
    </submittedName>
</protein>
<dbReference type="Gene3D" id="3.40.50.410">
    <property type="entry name" value="von Willebrand factor, type A domain"/>
    <property type="match status" value="1"/>
</dbReference>
<gene>
    <name evidence="4" type="ORF">IFK94_12435</name>
</gene>
<feature type="domain" description="VIT" evidence="3">
    <location>
        <begin position="48"/>
        <end position="176"/>
    </location>
</feature>
<name>A0A8J6Y294_9BACT</name>
<comment type="caution">
    <text evidence="4">The sequence shown here is derived from an EMBL/GenBank/DDBJ whole genome shotgun (WGS) entry which is preliminary data.</text>
</comment>
<dbReference type="Proteomes" id="UP000648239">
    <property type="component" value="Unassembled WGS sequence"/>
</dbReference>
<evidence type="ECO:0000313" key="5">
    <source>
        <dbReference type="Proteomes" id="UP000648239"/>
    </source>
</evidence>
<dbReference type="PANTHER" id="PTHR45737">
    <property type="entry name" value="VON WILLEBRAND FACTOR A DOMAIN-CONTAINING PROTEIN 5A"/>
    <property type="match status" value="1"/>
</dbReference>
<dbReference type="EMBL" id="JACXWD010000049">
    <property type="protein sequence ID" value="MBD3868927.1"/>
    <property type="molecule type" value="Genomic_DNA"/>
</dbReference>
<dbReference type="InterPro" id="IPR036465">
    <property type="entry name" value="vWFA_dom_sf"/>
</dbReference>
<evidence type="ECO:0000256" key="1">
    <source>
        <dbReference type="SAM" id="Phobius"/>
    </source>
</evidence>
<feature type="transmembrane region" description="Helical" evidence="1">
    <location>
        <begin position="20"/>
        <end position="41"/>
    </location>
</feature>
<keyword evidence="1" id="KW-1133">Transmembrane helix</keyword>
<sequence>MIRTEFLNSQVHRYLDRLAWAWLLAVPVLIAVAVFSGSLPLRPAGAVGGEMVIRSAGGSQTIPMQSSEVELQVTGMLVHGKTTQTFVNTTDRVIEAVYRFPLPERATIHAMEMRIGSRRIVSVVREKEEANRIYQTAKAEGNKAAKVEQDRPNLFTTSAANINPGETVVVVLEYLQELEWEDGRFRLVYPLTFTPRFGDAVSVESNRAVREGWTAPDVKLTVRLDSGLPLDEVDSRSHVISSRWEGSNLVVESPGDGLAADRDFILEWSPAAADLPGMASFVEPRDDGRYAMFMVVPPAVGSSEAGGMPTDTLFILDISSSMQGPSIAAARRSLQTFLRSLNGGDRFRILLFNNDTHWLVRERLYADGPIVEEICGIVRRLEATGGTDIAGALAEGLAVISGNEDEAHRRIVFLTDGAVSNEDQLFRQITSSLGAVRLHVLGIGAAPNRYLMRKIAGFGRGVCSFIPDSSDVEPRIQRFLERLTRPVMADLKLEWPGCQVEAYPSRLPDLYQGQPMFISAKLPDSCDPGVVPGLRGRLLEGEIEIPAVEGEGPATGVGTRWARARIDQLMDSRFEGVAEDQVRSQVIDVALGFGLVTRYTSMVAVEEFASSEGDSETCAVRSMPPAGSRGDHFLGQGGTARPLFRLLGVGLLLLGGAGWLITRMR</sequence>
<dbReference type="PROSITE" id="PS51468">
    <property type="entry name" value="VIT"/>
    <property type="match status" value="1"/>
</dbReference>
<dbReference type="SMART" id="SM00327">
    <property type="entry name" value="VWA"/>
    <property type="match status" value="1"/>
</dbReference>
<dbReference type="SMART" id="SM00609">
    <property type="entry name" value="VIT"/>
    <property type="match status" value="1"/>
</dbReference>
<keyword evidence="1" id="KW-0812">Transmembrane</keyword>
<feature type="transmembrane region" description="Helical" evidence="1">
    <location>
        <begin position="643"/>
        <end position="662"/>
    </location>
</feature>
<dbReference type="InterPro" id="IPR013694">
    <property type="entry name" value="VIT"/>
</dbReference>
<dbReference type="Pfam" id="PF13768">
    <property type="entry name" value="VWA_3"/>
    <property type="match status" value="1"/>
</dbReference>
<evidence type="ECO:0000313" key="4">
    <source>
        <dbReference type="EMBL" id="MBD3868927.1"/>
    </source>
</evidence>
<dbReference type="PANTHER" id="PTHR45737:SF6">
    <property type="entry name" value="VON WILLEBRAND FACTOR A DOMAIN-CONTAINING PROTEIN 5A"/>
    <property type="match status" value="1"/>
</dbReference>
<evidence type="ECO:0000259" key="2">
    <source>
        <dbReference type="PROSITE" id="PS50234"/>
    </source>
</evidence>
<feature type="domain" description="VWFA" evidence="2">
    <location>
        <begin position="311"/>
        <end position="483"/>
    </location>
</feature>